<feature type="region of interest" description="Disordered" evidence="1">
    <location>
        <begin position="98"/>
        <end position="139"/>
    </location>
</feature>
<feature type="region of interest" description="Disordered" evidence="1">
    <location>
        <begin position="190"/>
        <end position="250"/>
    </location>
</feature>
<evidence type="ECO:0000256" key="1">
    <source>
        <dbReference type="SAM" id="MobiDB-lite"/>
    </source>
</evidence>
<dbReference type="EMBL" id="JAPDHZ010000003">
    <property type="protein sequence ID" value="MDG0791421.1"/>
    <property type="molecule type" value="Genomic_DNA"/>
</dbReference>
<sequence>MNASSDERRTGQADARSQAGASRPSALGDRKGPKVLSTALGIALLAGSALPPVASAAPTATSASPAPTQSSAAAPSPALTEWSTEAVKAYYDPALDWNLPDLDEPSEEASTTSGASGGGGGGGMSGGGKGSGSGGLSGGEGATVVHSSFGWDDLMLYHLIWGRGGSYSSGAWGASHPAYNAATGASYKRPNYDANRFQNRPTTGSTVRPVTSSDSGGITRRSTSASKGSIGGTSSGFSSSGKSSGGGFGG</sequence>
<feature type="compositionally biased region" description="Polar residues" evidence="1">
    <location>
        <begin position="196"/>
        <end position="216"/>
    </location>
</feature>
<feature type="region of interest" description="Disordered" evidence="1">
    <location>
        <begin position="53"/>
        <end position="79"/>
    </location>
</feature>
<comment type="caution">
    <text evidence="2">The sequence shown here is derived from an EMBL/GenBank/DDBJ whole genome shotgun (WGS) entry which is preliminary data.</text>
</comment>
<feature type="compositionally biased region" description="Gly residues" evidence="1">
    <location>
        <begin position="115"/>
        <end position="139"/>
    </location>
</feature>
<organism evidence="2 3">
    <name type="scientific">Cohnella ginsengisoli</name>
    <dbReference type="NCBI Taxonomy" id="425004"/>
    <lineage>
        <taxon>Bacteria</taxon>
        <taxon>Bacillati</taxon>
        <taxon>Bacillota</taxon>
        <taxon>Bacilli</taxon>
        <taxon>Bacillales</taxon>
        <taxon>Paenibacillaceae</taxon>
        <taxon>Cohnella</taxon>
    </lineage>
</organism>
<proteinExistence type="predicted"/>
<reference evidence="2 3" key="1">
    <citation type="submission" date="2022-10" db="EMBL/GenBank/DDBJ databases">
        <title>Comparative genomic analysis of Cohnella hashimotonis sp. nov., isolated from the International Space Station.</title>
        <authorList>
            <person name="Simpson A."/>
            <person name="Venkateswaran K."/>
        </authorList>
    </citation>
    <scope>NUCLEOTIDE SEQUENCE [LARGE SCALE GENOMIC DNA]</scope>
    <source>
        <strain evidence="2 3">DSM 18997</strain>
    </source>
</reference>
<evidence type="ECO:0000313" key="3">
    <source>
        <dbReference type="Proteomes" id="UP001153387"/>
    </source>
</evidence>
<dbReference type="AlphaFoldDB" id="A0A9X4QMJ7"/>
<evidence type="ECO:0000313" key="2">
    <source>
        <dbReference type="EMBL" id="MDG0791421.1"/>
    </source>
</evidence>
<dbReference type="Proteomes" id="UP001153387">
    <property type="component" value="Unassembled WGS sequence"/>
</dbReference>
<accession>A0A9X4QMJ7</accession>
<protein>
    <submittedName>
        <fullName evidence="2">Uncharacterized protein</fullName>
    </submittedName>
</protein>
<keyword evidence="3" id="KW-1185">Reference proteome</keyword>
<gene>
    <name evidence="2" type="ORF">OMP38_11495</name>
</gene>
<dbReference type="RefSeq" id="WP_277565302.1">
    <property type="nucleotide sequence ID" value="NZ_JAPDHZ010000003.1"/>
</dbReference>
<feature type="compositionally biased region" description="Basic and acidic residues" evidence="1">
    <location>
        <begin position="1"/>
        <end position="11"/>
    </location>
</feature>
<name>A0A9X4QMJ7_9BACL</name>
<feature type="region of interest" description="Disordered" evidence="1">
    <location>
        <begin position="1"/>
        <end position="32"/>
    </location>
</feature>